<feature type="compositionally biased region" description="Low complexity" evidence="1">
    <location>
        <begin position="307"/>
        <end position="346"/>
    </location>
</feature>
<sequence>MLTVHHAALTRAGETRSDLTGGWACLLANRTDTSSLEIMSTTLQDLVNRAVFFSTEMQTHFGALIADAEWEVDFTSDPHLNFTSAEGTVLRGRPHLLGSESSAQSTWLWGWENVNEFPEPVVSLAHEVRKFGAAEDVAELITEELPLDEELALRLTLAAKEATGKWAHYPAAAGAGTTVWLLVDAPELTLPEPQVKTTVRALMQGLTQTTVTDHRAALVAYVSKRGIPTAELPEGGLRLLFADGSADLTFDEERRISNCEMGAPLEGEAAQQYAQATGKSTTDSEAAGTPVGEPAAQPVPAESSPVTEPAAADTSTAASTSADAASAPTPAESPTEAPRETAPTPSSAEAGAGDERDSASARPTPDIESAQPTAPESQPAASAADEAQEDDRQPQEAETKAEEPKKKKGLFSKLFGR</sequence>
<evidence type="ECO:0000313" key="3">
    <source>
        <dbReference type="Proteomes" id="UP000234327"/>
    </source>
</evidence>
<gene>
    <name evidence="2" type="ORF">BAURA63_02305</name>
</gene>
<accession>A0A2H1JIX2</accession>
<reference evidence="2 3" key="1">
    <citation type="submission" date="2017-03" db="EMBL/GenBank/DDBJ databases">
        <authorList>
            <person name="Afonso C.L."/>
            <person name="Miller P.J."/>
            <person name="Scott M.A."/>
            <person name="Spackman E."/>
            <person name="Goraichik I."/>
            <person name="Dimitrov K.M."/>
            <person name="Suarez D.L."/>
            <person name="Swayne D.E."/>
        </authorList>
    </citation>
    <scope>NUCLEOTIDE SEQUENCE [LARGE SCALE GENOMIC DNA]</scope>
    <source>
        <strain evidence="3">6(3)</strain>
    </source>
</reference>
<dbReference type="AlphaFoldDB" id="A0A2H1JIX2"/>
<dbReference type="InterPro" id="IPR049249">
    <property type="entry name" value="DUF6882"/>
</dbReference>
<dbReference type="Proteomes" id="UP000234327">
    <property type="component" value="Unassembled WGS sequence"/>
</dbReference>
<feature type="compositionally biased region" description="Basic residues" evidence="1">
    <location>
        <begin position="406"/>
        <end position="417"/>
    </location>
</feature>
<evidence type="ECO:0000256" key="1">
    <source>
        <dbReference type="SAM" id="MobiDB-lite"/>
    </source>
</evidence>
<dbReference type="EMBL" id="FXYZ01000009">
    <property type="protein sequence ID" value="SMX87351.1"/>
    <property type="molecule type" value="Genomic_DNA"/>
</dbReference>
<feature type="compositionally biased region" description="Low complexity" evidence="1">
    <location>
        <begin position="369"/>
        <end position="385"/>
    </location>
</feature>
<organism evidence="2 3">
    <name type="scientific">Brevibacterium aurantiacum</name>
    <dbReference type="NCBI Taxonomy" id="273384"/>
    <lineage>
        <taxon>Bacteria</taxon>
        <taxon>Bacillati</taxon>
        <taxon>Actinomycetota</taxon>
        <taxon>Actinomycetes</taxon>
        <taxon>Micrococcales</taxon>
        <taxon>Brevibacteriaceae</taxon>
        <taxon>Brevibacterium</taxon>
    </lineage>
</organism>
<feature type="compositionally biased region" description="Polar residues" evidence="1">
    <location>
        <begin position="272"/>
        <end position="284"/>
    </location>
</feature>
<protein>
    <submittedName>
        <fullName evidence="2">Uncharacterized protein</fullName>
    </submittedName>
</protein>
<feature type="region of interest" description="Disordered" evidence="1">
    <location>
        <begin position="269"/>
        <end position="417"/>
    </location>
</feature>
<evidence type="ECO:0000313" key="2">
    <source>
        <dbReference type="EMBL" id="SMX87351.1"/>
    </source>
</evidence>
<feature type="compositionally biased region" description="Basic and acidic residues" evidence="1">
    <location>
        <begin position="390"/>
        <end position="405"/>
    </location>
</feature>
<dbReference type="Pfam" id="PF21813">
    <property type="entry name" value="DUF6882"/>
    <property type="match status" value="1"/>
</dbReference>
<proteinExistence type="predicted"/>
<name>A0A2H1JIX2_BREAU</name>